<sequence>MLSRHNSNKENEFPLQDPLANVFGSKGLAKKIPLASAQPNVPLPVSEEILEVSSAKMKKKMRPGAAKNARNLCALRWLKQVNTSGTTDKFRVYWDSLTAKHHEDYRLEAERLEREGKWTKPSDPAMCDGKMHERA</sequence>
<dbReference type="OrthoDB" id="2685335at2759"/>
<dbReference type="Proteomes" id="UP000054217">
    <property type="component" value="Unassembled WGS sequence"/>
</dbReference>
<dbReference type="HOGENOM" id="CLU_1886598_0_0_1"/>
<evidence type="ECO:0000256" key="1">
    <source>
        <dbReference type="SAM" id="MobiDB-lite"/>
    </source>
</evidence>
<feature type="region of interest" description="Disordered" evidence="1">
    <location>
        <begin position="116"/>
        <end position="135"/>
    </location>
</feature>
<reference evidence="3" key="2">
    <citation type="submission" date="2015-01" db="EMBL/GenBank/DDBJ databases">
        <title>Evolutionary Origins and Diversification of the Mycorrhizal Mutualists.</title>
        <authorList>
            <consortium name="DOE Joint Genome Institute"/>
            <consortium name="Mycorrhizal Genomics Consortium"/>
            <person name="Kohler A."/>
            <person name="Kuo A."/>
            <person name="Nagy L.G."/>
            <person name="Floudas D."/>
            <person name="Copeland A."/>
            <person name="Barry K.W."/>
            <person name="Cichocki N."/>
            <person name="Veneault-Fourrey C."/>
            <person name="LaButti K."/>
            <person name="Lindquist E.A."/>
            <person name="Lipzen A."/>
            <person name="Lundell T."/>
            <person name="Morin E."/>
            <person name="Murat C."/>
            <person name="Riley R."/>
            <person name="Ohm R."/>
            <person name="Sun H."/>
            <person name="Tunlid A."/>
            <person name="Henrissat B."/>
            <person name="Grigoriev I.V."/>
            <person name="Hibbett D.S."/>
            <person name="Martin F."/>
        </authorList>
    </citation>
    <scope>NUCLEOTIDE SEQUENCE [LARGE SCALE GENOMIC DNA]</scope>
    <source>
        <strain evidence="3">Marx 270</strain>
    </source>
</reference>
<organism evidence="2 3">
    <name type="scientific">Pisolithus tinctorius Marx 270</name>
    <dbReference type="NCBI Taxonomy" id="870435"/>
    <lineage>
        <taxon>Eukaryota</taxon>
        <taxon>Fungi</taxon>
        <taxon>Dikarya</taxon>
        <taxon>Basidiomycota</taxon>
        <taxon>Agaricomycotina</taxon>
        <taxon>Agaricomycetes</taxon>
        <taxon>Agaricomycetidae</taxon>
        <taxon>Boletales</taxon>
        <taxon>Sclerodermatineae</taxon>
        <taxon>Pisolithaceae</taxon>
        <taxon>Pisolithus</taxon>
    </lineage>
</organism>
<proteinExistence type="predicted"/>
<name>A0A0C3IY89_PISTI</name>
<accession>A0A0C3IY89</accession>
<dbReference type="EMBL" id="KN831986">
    <property type="protein sequence ID" value="KIO01778.1"/>
    <property type="molecule type" value="Genomic_DNA"/>
</dbReference>
<dbReference type="InParanoid" id="A0A0C3IY89"/>
<protein>
    <submittedName>
        <fullName evidence="2">Uncharacterized protein</fullName>
    </submittedName>
</protein>
<gene>
    <name evidence="2" type="ORF">M404DRAFT_28513</name>
</gene>
<evidence type="ECO:0000313" key="2">
    <source>
        <dbReference type="EMBL" id="KIO01778.1"/>
    </source>
</evidence>
<evidence type="ECO:0000313" key="3">
    <source>
        <dbReference type="Proteomes" id="UP000054217"/>
    </source>
</evidence>
<keyword evidence="3" id="KW-1185">Reference proteome</keyword>
<dbReference type="AlphaFoldDB" id="A0A0C3IY89"/>
<reference evidence="2 3" key="1">
    <citation type="submission" date="2014-04" db="EMBL/GenBank/DDBJ databases">
        <authorList>
            <consortium name="DOE Joint Genome Institute"/>
            <person name="Kuo A."/>
            <person name="Kohler A."/>
            <person name="Costa M.D."/>
            <person name="Nagy L.G."/>
            <person name="Floudas D."/>
            <person name="Copeland A."/>
            <person name="Barry K.W."/>
            <person name="Cichocki N."/>
            <person name="Veneault-Fourrey C."/>
            <person name="LaButti K."/>
            <person name="Lindquist E.A."/>
            <person name="Lipzen A."/>
            <person name="Lundell T."/>
            <person name="Morin E."/>
            <person name="Murat C."/>
            <person name="Sun H."/>
            <person name="Tunlid A."/>
            <person name="Henrissat B."/>
            <person name="Grigoriev I.V."/>
            <person name="Hibbett D.S."/>
            <person name="Martin F."/>
            <person name="Nordberg H.P."/>
            <person name="Cantor M.N."/>
            <person name="Hua S.X."/>
        </authorList>
    </citation>
    <scope>NUCLEOTIDE SEQUENCE [LARGE SCALE GENOMIC DNA]</scope>
    <source>
        <strain evidence="2 3">Marx 270</strain>
    </source>
</reference>